<feature type="domain" description="S1 motif" evidence="7">
    <location>
        <begin position="105"/>
        <end position="171"/>
    </location>
</feature>
<dbReference type="PIRSF" id="PIRSF002111">
    <property type="entry name" value="RpsA"/>
    <property type="match status" value="1"/>
</dbReference>
<evidence type="ECO:0000256" key="4">
    <source>
        <dbReference type="ARBA" id="ARBA00022980"/>
    </source>
</evidence>
<evidence type="ECO:0000259" key="7">
    <source>
        <dbReference type="PROSITE" id="PS50126"/>
    </source>
</evidence>
<feature type="domain" description="S1 motif" evidence="7">
    <location>
        <begin position="451"/>
        <end position="520"/>
    </location>
</feature>
<dbReference type="InterPro" id="IPR012340">
    <property type="entry name" value="NA-bd_OB-fold"/>
</dbReference>
<dbReference type="InterPro" id="IPR035104">
    <property type="entry name" value="Ribosomal_protein_S1-like"/>
</dbReference>
<evidence type="ECO:0000256" key="3">
    <source>
        <dbReference type="ARBA" id="ARBA00022884"/>
    </source>
</evidence>
<feature type="domain" description="S1 motif" evidence="7">
    <location>
        <begin position="21"/>
        <end position="87"/>
    </location>
</feature>
<feature type="domain" description="S1 motif" evidence="7">
    <location>
        <begin position="192"/>
        <end position="260"/>
    </location>
</feature>
<name>A0AAU7NS25_9GAMM</name>
<sequence length="553" mass="61593">MSESFADLFEESLAKTEMRPGAMLTGTVVDIENEFVIVSTQAKSEGVIPKWQFLNADGDLEVEVGDEIEVALDLFEDGLGSTLLSRDKAKKNKAWGELEQAFENDETIVGRITGKVRGGFTVSVGALRAFLPGSLVDVRPIRDTTFLEGRDLEFKVIKIDQKRNNVVLSRRAVVEKEYSAEREELMKTLEDGAIVTGVVKNLTDYGAFIDLGGIDGLLHITDMAWRRVRHPSECVEIGQEVQVKVLKFDKEKTRVSLGMKQMEEDPWQNIARRYPAGTRVFGKVNNLTDYGCFVEIEEGVEGLVHVSEMDWTNKNVNPAKVVQLGDEVEVMVLEIDEERRRISLGMKQCRPNPWDEFAATHNKGDKISGKIKSITDFGIFIGLDGGIDGLVHMSDISWNENDEEAIRNYKKGDEVETVILAVDSERERISLGIKQLEQDPFQNYIALHEKGSLVTGTIKEVDAKGAVVTLAENVEGYLRASEIQRDRVEDARTLLNEGDKIEAKFIGVDKKAKSISLSVKAKDLDEESSAIKDYGQQAAGTPTLGDIFKQIDK</sequence>
<reference evidence="8 9" key="1">
    <citation type="journal article" date="2024" name="Microbiology">
        <title>Methylomarinum rosea sp. nov., a novel halophilic methanotrophic bacterium from the hypersaline Lake Elton.</title>
        <authorList>
            <person name="Suleimanov R.Z."/>
            <person name="Oshkin I.Y."/>
            <person name="Danilova O.V."/>
            <person name="Suzina N.E."/>
            <person name="Dedysh S.N."/>
        </authorList>
    </citation>
    <scope>NUCLEOTIDE SEQUENCE [LARGE SCALE GENOMIC DNA]</scope>
    <source>
        <strain evidence="8 9">Ch1-1</strain>
    </source>
</reference>
<keyword evidence="5 6" id="KW-0687">Ribonucleoprotein</keyword>
<dbReference type="NCBIfam" id="NF004952">
    <property type="entry name" value="PRK06299.1-2"/>
    <property type="match status" value="1"/>
</dbReference>
<dbReference type="FunFam" id="2.40.50.140:FF:000018">
    <property type="entry name" value="30S ribosomal protein S1"/>
    <property type="match status" value="1"/>
</dbReference>
<dbReference type="InterPro" id="IPR003029">
    <property type="entry name" value="S1_domain"/>
</dbReference>
<feature type="domain" description="S1 motif" evidence="7">
    <location>
        <begin position="364"/>
        <end position="434"/>
    </location>
</feature>
<dbReference type="FunFam" id="2.40.50.140:FF:000016">
    <property type="entry name" value="30S ribosomal protein S1"/>
    <property type="match status" value="1"/>
</dbReference>
<feature type="domain" description="S1 motif" evidence="7">
    <location>
        <begin position="277"/>
        <end position="347"/>
    </location>
</feature>
<dbReference type="CDD" id="cd04465">
    <property type="entry name" value="S1_RPS1_repeat_ec2_hs2"/>
    <property type="match status" value="1"/>
</dbReference>
<dbReference type="GO" id="GO:0003735">
    <property type="term" value="F:structural constituent of ribosome"/>
    <property type="evidence" value="ECO:0007669"/>
    <property type="project" value="InterPro"/>
</dbReference>
<dbReference type="CDD" id="cd05691">
    <property type="entry name" value="S1_RPS1_repeat_ec6"/>
    <property type="match status" value="1"/>
</dbReference>
<dbReference type="FunFam" id="2.40.50.140:FF:000011">
    <property type="entry name" value="30S ribosomal protein S1"/>
    <property type="match status" value="1"/>
</dbReference>
<dbReference type="RefSeq" id="WP_305907518.1">
    <property type="nucleotide sequence ID" value="NZ_CP157743.1"/>
</dbReference>
<dbReference type="NCBIfam" id="TIGR00717">
    <property type="entry name" value="rpsA"/>
    <property type="match status" value="1"/>
</dbReference>
<evidence type="ECO:0000256" key="2">
    <source>
        <dbReference type="ARBA" id="ARBA00022737"/>
    </source>
</evidence>
<evidence type="ECO:0000256" key="5">
    <source>
        <dbReference type="ARBA" id="ARBA00023274"/>
    </source>
</evidence>
<dbReference type="CDD" id="cd05688">
    <property type="entry name" value="S1_RPS1_repeat_ec3"/>
    <property type="match status" value="1"/>
</dbReference>
<keyword evidence="9" id="KW-1185">Reference proteome</keyword>
<evidence type="ECO:0000313" key="9">
    <source>
        <dbReference type="Proteomes" id="UP001225378"/>
    </source>
</evidence>
<dbReference type="PRINTS" id="PR00681">
    <property type="entry name" value="RIBOSOMALS1"/>
</dbReference>
<dbReference type="CDD" id="cd05689">
    <property type="entry name" value="S1_RPS1_repeat_ec4"/>
    <property type="match status" value="1"/>
</dbReference>
<keyword evidence="2" id="KW-0677">Repeat</keyword>
<proteinExistence type="inferred from homology"/>
<gene>
    <name evidence="8" type="primary">rpsA</name>
    <name evidence="8" type="ORF">Q9L42_015430</name>
</gene>
<dbReference type="AlphaFoldDB" id="A0AAU7NS25"/>
<comment type="function">
    <text evidence="6">Binds mRNA; thus facilitating recognition of the initiation point. It is needed to translate mRNA with a short Shine-Dalgarno (SD) purine-rich sequence.</text>
</comment>
<dbReference type="GO" id="GO:0006412">
    <property type="term" value="P:translation"/>
    <property type="evidence" value="ECO:0007669"/>
    <property type="project" value="InterPro"/>
</dbReference>
<dbReference type="SUPFAM" id="SSF50249">
    <property type="entry name" value="Nucleic acid-binding proteins"/>
    <property type="match status" value="6"/>
</dbReference>
<dbReference type="Pfam" id="PF00575">
    <property type="entry name" value="S1"/>
    <property type="match status" value="5"/>
</dbReference>
<dbReference type="GO" id="GO:0022627">
    <property type="term" value="C:cytosolic small ribosomal subunit"/>
    <property type="evidence" value="ECO:0007669"/>
    <property type="project" value="TreeGrafter"/>
</dbReference>
<evidence type="ECO:0000256" key="6">
    <source>
        <dbReference type="PIRNR" id="PIRNR002111"/>
    </source>
</evidence>
<dbReference type="Proteomes" id="UP001225378">
    <property type="component" value="Chromosome"/>
</dbReference>
<dbReference type="Gene3D" id="2.40.50.140">
    <property type="entry name" value="Nucleic acid-binding proteins"/>
    <property type="match status" value="6"/>
</dbReference>
<dbReference type="InterPro" id="IPR000110">
    <property type="entry name" value="Ribosomal_bS1"/>
</dbReference>
<comment type="similarity">
    <text evidence="1 6">Belongs to the bacterial ribosomal protein bS1 family.</text>
</comment>
<accession>A0AAU7NS25</accession>
<dbReference type="InterPro" id="IPR050437">
    <property type="entry name" value="Ribos_protein_bS1-like"/>
</dbReference>
<evidence type="ECO:0000313" key="8">
    <source>
        <dbReference type="EMBL" id="XBS19739.1"/>
    </source>
</evidence>
<dbReference type="EMBL" id="CP157743">
    <property type="protein sequence ID" value="XBS19739.1"/>
    <property type="molecule type" value="Genomic_DNA"/>
</dbReference>
<dbReference type="PROSITE" id="PS50126">
    <property type="entry name" value="S1"/>
    <property type="match status" value="6"/>
</dbReference>
<dbReference type="GO" id="GO:0003729">
    <property type="term" value="F:mRNA binding"/>
    <property type="evidence" value="ECO:0007669"/>
    <property type="project" value="TreeGrafter"/>
</dbReference>
<dbReference type="PANTHER" id="PTHR10724:SF7">
    <property type="entry name" value="SMALL RIBOSOMAL SUBUNIT PROTEIN BS1C"/>
    <property type="match status" value="1"/>
</dbReference>
<keyword evidence="4 6" id="KW-0689">Ribosomal protein</keyword>
<dbReference type="NCBIfam" id="NF004954">
    <property type="entry name" value="PRK06299.1-4"/>
    <property type="match status" value="1"/>
</dbReference>
<dbReference type="SMART" id="SM00316">
    <property type="entry name" value="S1"/>
    <property type="match status" value="6"/>
</dbReference>
<dbReference type="KEGG" id="mech:Q9L42_015430"/>
<dbReference type="PANTHER" id="PTHR10724">
    <property type="entry name" value="30S RIBOSOMAL PROTEIN S1"/>
    <property type="match status" value="1"/>
</dbReference>
<dbReference type="NCBIfam" id="NF005208">
    <property type="entry name" value="PRK06676.1"/>
    <property type="match status" value="1"/>
</dbReference>
<evidence type="ECO:0000256" key="1">
    <source>
        <dbReference type="ARBA" id="ARBA00006767"/>
    </source>
</evidence>
<organism evidence="8 9">
    <name type="scientific">Methylomarinum roseum</name>
    <dbReference type="NCBI Taxonomy" id="3067653"/>
    <lineage>
        <taxon>Bacteria</taxon>
        <taxon>Pseudomonadati</taxon>
        <taxon>Pseudomonadota</taxon>
        <taxon>Gammaproteobacteria</taxon>
        <taxon>Methylococcales</taxon>
        <taxon>Methylococcaceae</taxon>
        <taxon>Methylomarinum</taxon>
    </lineage>
</organism>
<protein>
    <recommendedName>
        <fullName evidence="6">30S ribosomal protein S1</fullName>
    </recommendedName>
</protein>
<keyword evidence="3 6" id="KW-0694">RNA-binding</keyword>